<organism evidence="5 6">
    <name type="scientific">Cytospora leucostoma</name>
    <dbReference type="NCBI Taxonomy" id="1230097"/>
    <lineage>
        <taxon>Eukaryota</taxon>
        <taxon>Fungi</taxon>
        <taxon>Dikarya</taxon>
        <taxon>Ascomycota</taxon>
        <taxon>Pezizomycotina</taxon>
        <taxon>Sordariomycetes</taxon>
        <taxon>Sordariomycetidae</taxon>
        <taxon>Diaporthales</taxon>
        <taxon>Cytosporaceae</taxon>
        <taxon>Cytospora</taxon>
    </lineage>
</organism>
<dbReference type="InterPro" id="IPR036148">
    <property type="entry name" value="MmgE/PrpD_sf"/>
</dbReference>
<dbReference type="InterPro" id="IPR045336">
    <property type="entry name" value="MmgE_PrpD_N"/>
</dbReference>
<gene>
    <name evidence="5" type="ORF">VPNG_03022</name>
</gene>
<name>A0A423XGD7_9PEZI</name>
<dbReference type="PANTHER" id="PTHR16943">
    <property type="entry name" value="2-METHYLCITRATE DEHYDRATASE-RELATED"/>
    <property type="match status" value="1"/>
</dbReference>
<dbReference type="GO" id="GO:0047547">
    <property type="term" value="F:2-methylcitrate dehydratase activity"/>
    <property type="evidence" value="ECO:0007669"/>
    <property type="project" value="InterPro"/>
</dbReference>
<dbReference type="InterPro" id="IPR042183">
    <property type="entry name" value="MmgE/PrpD_sf_1"/>
</dbReference>
<reference evidence="5 6" key="1">
    <citation type="submission" date="2015-09" db="EMBL/GenBank/DDBJ databases">
        <title>Host preference determinants of Valsa canker pathogens revealed by comparative genomics.</title>
        <authorList>
            <person name="Yin Z."/>
            <person name="Huang L."/>
        </authorList>
    </citation>
    <scope>NUCLEOTIDE SEQUENCE [LARGE SCALE GENOMIC DNA]</scope>
    <source>
        <strain evidence="5 6">SXYLt</strain>
    </source>
</reference>
<keyword evidence="2" id="KW-0456">Lyase</keyword>
<dbReference type="InterPro" id="IPR012705">
    <property type="entry name" value="2Me_IsoCit_deHydtase_PrpD"/>
</dbReference>
<evidence type="ECO:0008006" key="7">
    <source>
        <dbReference type="Google" id="ProtNLM"/>
    </source>
</evidence>
<evidence type="ECO:0000313" key="6">
    <source>
        <dbReference type="Proteomes" id="UP000285146"/>
    </source>
</evidence>
<evidence type="ECO:0000259" key="3">
    <source>
        <dbReference type="Pfam" id="PF03972"/>
    </source>
</evidence>
<dbReference type="AlphaFoldDB" id="A0A423XGD7"/>
<evidence type="ECO:0000259" key="4">
    <source>
        <dbReference type="Pfam" id="PF19305"/>
    </source>
</evidence>
<dbReference type="InterPro" id="IPR045337">
    <property type="entry name" value="MmgE_PrpD_C"/>
</dbReference>
<feature type="domain" description="MmgE/PrpD N-terminal" evidence="3">
    <location>
        <begin position="26"/>
        <end position="277"/>
    </location>
</feature>
<dbReference type="GO" id="GO:0019679">
    <property type="term" value="P:propionate metabolic process, methylcitrate cycle"/>
    <property type="evidence" value="ECO:0007669"/>
    <property type="project" value="InterPro"/>
</dbReference>
<dbReference type="NCBIfam" id="TIGR02330">
    <property type="entry name" value="prpD"/>
    <property type="match status" value="1"/>
</dbReference>
<accession>A0A423XGD7</accession>
<evidence type="ECO:0000256" key="2">
    <source>
        <dbReference type="ARBA" id="ARBA00023239"/>
    </source>
</evidence>
<dbReference type="OrthoDB" id="10055203at2759"/>
<dbReference type="InParanoid" id="A0A423XGD7"/>
<dbReference type="InterPro" id="IPR042188">
    <property type="entry name" value="MmgE/PrpD_sf_2"/>
</dbReference>
<proteinExistence type="inferred from homology"/>
<keyword evidence="6" id="KW-1185">Reference proteome</keyword>
<evidence type="ECO:0000313" key="5">
    <source>
        <dbReference type="EMBL" id="ROW15298.1"/>
    </source>
</evidence>
<protein>
    <recommendedName>
        <fullName evidence="7">2-methylcitrate dehydratase</fullName>
    </recommendedName>
</protein>
<dbReference type="InterPro" id="IPR005656">
    <property type="entry name" value="MmgE_PrpD"/>
</dbReference>
<dbReference type="Gene3D" id="3.30.1330.120">
    <property type="entry name" value="2-methylcitrate dehydratase PrpD"/>
    <property type="match status" value="1"/>
</dbReference>
<dbReference type="EMBL" id="LKEB01000010">
    <property type="protein sequence ID" value="ROW15298.1"/>
    <property type="molecule type" value="Genomic_DNA"/>
</dbReference>
<dbReference type="GO" id="GO:0005739">
    <property type="term" value="C:mitochondrion"/>
    <property type="evidence" value="ECO:0007669"/>
    <property type="project" value="TreeGrafter"/>
</dbReference>
<dbReference type="SUPFAM" id="SSF103378">
    <property type="entry name" value="2-methylcitrate dehydratase PrpD"/>
    <property type="match status" value="1"/>
</dbReference>
<evidence type="ECO:0000256" key="1">
    <source>
        <dbReference type="ARBA" id="ARBA00006174"/>
    </source>
</evidence>
<dbReference type="Pfam" id="PF19305">
    <property type="entry name" value="MmgE_PrpD_C"/>
    <property type="match status" value="1"/>
</dbReference>
<dbReference type="STRING" id="1230097.A0A423XGD7"/>
<dbReference type="Gene3D" id="1.10.4100.10">
    <property type="entry name" value="2-methylcitrate dehydratase PrpD"/>
    <property type="match status" value="1"/>
</dbReference>
<comment type="similarity">
    <text evidence="1">Belongs to the PrpD family.</text>
</comment>
<dbReference type="Proteomes" id="UP000285146">
    <property type="component" value="Unassembled WGS sequence"/>
</dbReference>
<dbReference type="Pfam" id="PF03972">
    <property type="entry name" value="MmgE_PrpD_N"/>
    <property type="match status" value="1"/>
</dbReference>
<sequence>MAAPRPDNNTEKPYDEVIHIIVDYTYSYGKPSEAALTRAKATLLDSLGVAIESVNTSRECAALVGPLWPNSADPVLSGFHLPGTKFSLELLKGAFDLGAMIRYLDHNDAFAGAEWGHPSDNIGAILATADVLSRDATSRGARESGGVTVYQVLLAMIKAYEIQGCFQEHNAFNRVGLDHTILVKIASTAVVSWLMGLSEEQALSAVSHAWADGHPLRLYRQAPNAGPRKGWAAGDACMRAVHLASLARSGQPGIRTALTDPRWGFYHTLYKDNEFKLPRPFGCWVMENIVFKITTAEGHALTAVEASLDLAKQLRERQLDATSIHSIRVRTQKPAMIIINKQGPLHNPADRDHCLRYMVAVVLLKGSQIETADYQNDSPWATDSRVEKLRANISMEEDEQFTRDYHDSAVRSCTNALEITMSDGTKLEARVDFPVGHMRRQETLSLVKTKAVQNLNLGLPAARVDEIIACVDNAGFESMEVSAFVDLFHQAR</sequence>
<feature type="domain" description="MmgE/PrpD C-terminal" evidence="4">
    <location>
        <begin position="296"/>
        <end position="469"/>
    </location>
</feature>
<comment type="caution">
    <text evidence="5">The sequence shown here is derived from an EMBL/GenBank/DDBJ whole genome shotgun (WGS) entry which is preliminary data.</text>
</comment>
<dbReference type="PANTHER" id="PTHR16943:SF15">
    <property type="entry name" value="DEHYDRATASE (PRPD), PUTATIVE-RELATED"/>
    <property type="match status" value="1"/>
</dbReference>
<dbReference type="GO" id="GO:0051537">
    <property type="term" value="F:2 iron, 2 sulfur cluster binding"/>
    <property type="evidence" value="ECO:0007669"/>
    <property type="project" value="InterPro"/>
</dbReference>